<proteinExistence type="predicted"/>
<dbReference type="STRING" id="550983.A4R26_25780"/>
<dbReference type="AlphaFoldDB" id="A0A1V9FD58"/>
<dbReference type="RefSeq" id="WP_081168929.1">
    <property type="nucleotide sequence ID" value="NZ_LWBP01000200.1"/>
</dbReference>
<protein>
    <recommendedName>
        <fullName evidence="3">Lipoprotein</fullName>
    </recommendedName>
</protein>
<dbReference type="PROSITE" id="PS51257">
    <property type="entry name" value="PROKAR_LIPOPROTEIN"/>
    <property type="match status" value="1"/>
</dbReference>
<comment type="caution">
    <text evidence="1">The sequence shown here is derived from an EMBL/GenBank/DDBJ whole genome shotgun (WGS) entry which is preliminary data.</text>
</comment>
<sequence length="232" mass="27275">MKIAVVIIVLNLLFACSYKPVSKDIRERFTNKLEGKSTNIRSLLNIDGYYQFWERGEFLKNNRTGKLDSFFVQMLFYEDGSFVYSFFFRQPFPPDVDSCLMAVARNGIGDEFYIGSYWGAYKIDGDTIKAQYINNVSRSYLAPWFGGEFWLKVIKYDEIKIVYMADLQKMTDQDIRSNKEMVSKFTNGKFHPLDTIPPPHGWVKKERWIWRNEAYWKKYVEALGKLSSRKSG</sequence>
<reference evidence="2" key="1">
    <citation type="submission" date="2016-04" db="EMBL/GenBank/DDBJ databases">
        <authorList>
            <person name="Chen L."/>
            <person name="Zhuang W."/>
            <person name="Wang G."/>
        </authorList>
    </citation>
    <scope>NUCLEOTIDE SEQUENCE [LARGE SCALE GENOMIC DNA]</scope>
    <source>
        <strain evidence="2">208</strain>
    </source>
</reference>
<evidence type="ECO:0000313" key="1">
    <source>
        <dbReference type="EMBL" id="OQP56310.1"/>
    </source>
</evidence>
<organism evidence="1 2">
    <name type="scientific">Niastella populi</name>
    <dbReference type="NCBI Taxonomy" id="550983"/>
    <lineage>
        <taxon>Bacteria</taxon>
        <taxon>Pseudomonadati</taxon>
        <taxon>Bacteroidota</taxon>
        <taxon>Chitinophagia</taxon>
        <taxon>Chitinophagales</taxon>
        <taxon>Chitinophagaceae</taxon>
        <taxon>Niastella</taxon>
    </lineage>
</organism>
<name>A0A1V9FD58_9BACT</name>
<keyword evidence="2" id="KW-1185">Reference proteome</keyword>
<evidence type="ECO:0008006" key="3">
    <source>
        <dbReference type="Google" id="ProtNLM"/>
    </source>
</evidence>
<gene>
    <name evidence="1" type="ORF">A4R26_25780</name>
</gene>
<dbReference type="EMBL" id="LWBP01000200">
    <property type="protein sequence ID" value="OQP56310.1"/>
    <property type="molecule type" value="Genomic_DNA"/>
</dbReference>
<dbReference type="OrthoDB" id="996269at2"/>
<dbReference type="Proteomes" id="UP000192276">
    <property type="component" value="Unassembled WGS sequence"/>
</dbReference>
<evidence type="ECO:0000313" key="2">
    <source>
        <dbReference type="Proteomes" id="UP000192276"/>
    </source>
</evidence>
<accession>A0A1V9FD58</accession>